<dbReference type="InterPro" id="IPR036282">
    <property type="entry name" value="Glutathione-S-Trfase_C_sf"/>
</dbReference>
<dbReference type="Gene3D" id="1.20.1050.10">
    <property type="match status" value="1"/>
</dbReference>
<proteinExistence type="predicted"/>
<dbReference type="SFLD" id="SFLDS00019">
    <property type="entry name" value="Glutathione_Transferase_(cytos"/>
    <property type="match status" value="1"/>
</dbReference>
<dbReference type="InterPro" id="IPR036249">
    <property type="entry name" value="Thioredoxin-like_sf"/>
</dbReference>
<feature type="domain" description="GST N-terminal" evidence="1">
    <location>
        <begin position="1"/>
        <end position="83"/>
    </location>
</feature>
<dbReference type="SUPFAM" id="SSF47616">
    <property type="entry name" value="GST C-terminal domain-like"/>
    <property type="match status" value="1"/>
</dbReference>
<accession>A0ABW4NTU4</accession>
<dbReference type="InterPro" id="IPR040079">
    <property type="entry name" value="Glutathione_S-Trfase"/>
</dbReference>
<protein>
    <submittedName>
        <fullName evidence="2">Glutathione S-transferase</fullName>
    </submittedName>
</protein>
<dbReference type="PANTHER" id="PTHR42673">
    <property type="entry name" value="MALEYLACETOACETATE ISOMERASE"/>
    <property type="match status" value="1"/>
</dbReference>
<dbReference type="CDD" id="cd03194">
    <property type="entry name" value="GST_C_3"/>
    <property type="match status" value="1"/>
</dbReference>
<evidence type="ECO:0000313" key="3">
    <source>
        <dbReference type="Proteomes" id="UP001597420"/>
    </source>
</evidence>
<keyword evidence="3" id="KW-1185">Reference proteome</keyword>
<dbReference type="Proteomes" id="UP001597420">
    <property type="component" value="Unassembled WGS sequence"/>
</dbReference>
<reference evidence="3" key="1">
    <citation type="journal article" date="2019" name="Int. J. Syst. Evol. Microbiol.">
        <title>The Global Catalogue of Microorganisms (GCM) 10K type strain sequencing project: providing services to taxonomists for standard genome sequencing and annotation.</title>
        <authorList>
            <consortium name="The Broad Institute Genomics Platform"/>
            <consortium name="The Broad Institute Genome Sequencing Center for Infectious Disease"/>
            <person name="Wu L."/>
            <person name="Ma J."/>
        </authorList>
    </citation>
    <scope>NUCLEOTIDE SEQUENCE [LARGE SCALE GENOMIC DNA]</scope>
    <source>
        <strain evidence="3">CCM 7950</strain>
    </source>
</reference>
<dbReference type="PROSITE" id="PS50404">
    <property type="entry name" value="GST_NTER"/>
    <property type="match status" value="1"/>
</dbReference>
<evidence type="ECO:0000313" key="2">
    <source>
        <dbReference type="EMBL" id="MFD1805730.1"/>
    </source>
</evidence>
<organism evidence="2 3">
    <name type="scientific">Pasteurella oralis</name>
    <dbReference type="NCBI Taxonomy" id="1071947"/>
    <lineage>
        <taxon>Bacteria</taxon>
        <taxon>Pseudomonadati</taxon>
        <taxon>Pseudomonadota</taxon>
        <taxon>Gammaproteobacteria</taxon>
        <taxon>Pasteurellales</taxon>
        <taxon>Pasteurellaceae</taxon>
        <taxon>Pasteurella</taxon>
    </lineage>
</organism>
<dbReference type="Pfam" id="PF13409">
    <property type="entry name" value="GST_N_2"/>
    <property type="match status" value="1"/>
</dbReference>
<dbReference type="Gene3D" id="3.40.30.10">
    <property type="entry name" value="Glutaredoxin"/>
    <property type="match status" value="1"/>
</dbReference>
<name>A0ABW4NTU4_9PAST</name>
<dbReference type="Pfam" id="PF13410">
    <property type="entry name" value="GST_C_2"/>
    <property type="match status" value="1"/>
</dbReference>
<gene>
    <name evidence="2" type="ORF">ACFSAV_04955</name>
</gene>
<comment type="caution">
    <text evidence="2">The sequence shown here is derived from an EMBL/GenBank/DDBJ whole genome shotgun (WGS) entry which is preliminary data.</text>
</comment>
<dbReference type="EMBL" id="JBHUFP010000005">
    <property type="protein sequence ID" value="MFD1805730.1"/>
    <property type="molecule type" value="Genomic_DNA"/>
</dbReference>
<dbReference type="SUPFAM" id="SSF52833">
    <property type="entry name" value="Thioredoxin-like"/>
    <property type="match status" value="1"/>
</dbReference>
<dbReference type="SFLD" id="SFLDG00358">
    <property type="entry name" value="Main_(cytGST)"/>
    <property type="match status" value="1"/>
</dbReference>
<evidence type="ECO:0000259" key="1">
    <source>
        <dbReference type="PROSITE" id="PS50404"/>
    </source>
</evidence>
<sequence length="202" mass="23581">MYQLYVNPPCSSWSLRPWILLKTLHIPFEQKTVRYLDDLSEQRQQFLAFSPTSKIPVLHYQGQIIWDSLAIIEFIAEDYPQVWAEDRTARAWSRSACAEMHSGFEHLRSICHYDPMNRITLAEIPLALQTELKRINQLWEEGLDRFGGDYLAGKQFTAVDAFFVPVAGRIETYGLHHYFSESALNYQKRLLALPSLQQWLNS</sequence>
<dbReference type="PANTHER" id="PTHR42673:SF4">
    <property type="entry name" value="MALEYLACETOACETATE ISOMERASE"/>
    <property type="match status" value="1"/>
</dbReference>
<dbReference type="RefSeq" id="WP_379096921.1">
    <property type="nucleotide sequence ID" value="NZ_JBHUFP010000005.1"/>
</dbReference>
<dbReference type="InterPro" id="IPR004045">
    <property type="entry name" value="Glutathione_S-Trfase_N"/>
</dbReference>